<dbReference type="NCBIfam" id="NF003652">
    <property type="entry name" value="PRK05286.2-5"/>
    <property type="match status" value="1"/>
</dbReference>
<evidence type="ECO:0000256" key="5">
    <source>
        <dbReference type="ARBA" id="ARBA00022643"/>
    </source>
</evidence>
<feature type="domain" description="Dihydroorotate dehydrogenase catalytic" evidence="10">
    <location>
        <begin position="52"/>
        <end position="334"/>
    </location>
</feature>
<dbReference type="GO" id="GO:0106430">
    <property type="term" value="F:dihydroorotate dehydrogenase (quinone) activity"/>
    <property type="evidence" value="ECO:0007669"/>
    <property type="project" value="UniProtKB-EC"/>
</dbReference>
<protein>
    <recommendedName>
        <fullName evidence="9">Dihydroorotate dehydrogenase (quinone)</fullName>
        <ecNumber evidence="9">1.3.5.2</ecNumber>
    </recommendedName>
</protein>
<dbReference type="InterPro" id="IPR005720">
    <property type="entry name" value="Dihydroorotate_DH_cat"/>
</dbReference>
<accession>A0A0R1J2N2</accession>
<dbReference type="GO" id="GO:0044205">
    <property type="term" value="P:'de novo' UMP biosynthetic process"/>
    <property type="evidence" value="ECO:0007669"/>
    <property type="project" value="UniProtKB-UniPathway"/>
</dbReference>
<keyword evidence="5" id="KW-0288">FMN</keyword>
<evidence type="ECO:0000256" key="4">
    <source>
        <dbReference type="ARBA" id="ARBA00022630"/>
    </source>
</evidence>
<keyword evidence="7" id="KW-0560">Oxidoreductase</keyword>
<dbReference type="EMBL" id="AZDG01000002">
    <property type="protein sequence ID" value="KRK65439.1"/>
    <property type="molecule type" value="Genomic_DNA"/>
</dbReference>
<evidence type="ECO:0000256" key="8">
    <source>
        <dbReference type="ARBA" id="ARBA00023136"/>
    </source>
</evidence>
<dbReference type="GO" id="GO:0016020">
    <property type="term" value="C:membrane"/>
    <property type="evidence" value="ECO:0007669"/>
    <property type="project" value="InterPro"/>
</dbReference>
<dbReference type="SUPFAM" id="SSF51395">
    <property type="entry name" value="FMN-linked oxidoreductases"/>
    <property type="match status" value="1"/>
</dbReference>
<dbReference type="PATRIC" id="fig|1423811.3.peg.920"/>
<dbReference type="Gene3D" id="3.20.20.70">
    <property type="entry name" value="Aldolase class I"/>
    <property type="match status" value="1"/>
</dbReference>
<dbReference type="PIRSF" id="PIRSF000164">
    <property type="entry name" value="DHO_oxidase"/>
    <property type="match status" value="1"/>
</dbReference>
<evidence type="ECO:0000256" key="7">
    <source>
        <dbReference type="ARBA" id="ARBA00023002"/>
    </source>
</evidence>
<sequence>MQIMDWYQMIRPMVFAIDPEVDHKIVGSGLKIFNDHPKFLKKLFYTRKRDNLKVQIKDVVFDSPIGIAAGFDKKAEFYNSLAGLGAGFVEIGSVTRNPQEGNPKKRIFRLTEDQGIINRMGLNNVGIEETKRRLKNHPSKTKLGISIAPGHGLSSEEMVQEMIEDIKDIHEYADYIALNLSCPNQVGVTVLQQLDVLKPLLEGISELGIKEPVFGKFSNDIDTDELIHNLHEVDGLMDGIILSNCSTKRENLISHNQVEKGGLSGKPIFARSMYLTKTLHKEFPDMPIIYSGGIFTPEDAQLALETGATLVQVYSGFIYNGPSLIEKINRHLSEKNLIDSI</sequence>
<dbReference type="UniPathway" id="UPA00070"/>
<organism evidence="11 12">
    <name type="scientific">Companilactobacillus tucceti DSM 20183</name>
    <dbReference type="NCBI Taxonomy" id="1423811"/>
    <lineage>
        <taxon>Bacteria</taxon>
        <taxon>Bacillati</taxon>
        <taxon>Bacillota</taxon>
        <taxon>Bacilli</taxon>
        <taxon>Lactobacillales</taxon>
        <taxon>Lactobacillaceae</taxon>
        <taxon>Companilactobacillus</taxon>
    </lineage>
</organism>
<evidence type="ECO:0000256" key="2">
    <source>
        <dbReference type="ARBA" id="ARBA00003125"/>
    </source>
</evidence>
<evidence type="ECO:0000259" key="10">
    <source>
        <dbReference type="Pfam" id="PF01180"/>
    </source>
</evidence>
<dbReference type="Proteomes" id="UP000050929">
    <property type="component" value="Unassembled WGS sequence"/>
</dbReference>
<keyword evidence="12" id="KW-1185">Reference proteome</keyword>
<dbReference type="PANTHER" id="PTHR48109">
    <property type="entry name" value="DIHYDROOROTATE DEHYDROGENASE (QUINONE), MITOCHONDRIAL-RELATED"/>
    <property type="match status" value="1"/>
</dbReference>
<dbReference type="STRING" id="1423811.FC72_GL000908"/>
<evidence type="ECO:0000256" key="6">
    <source>
        <dbReference type="ARBA" id="ARBA00022975"/>
    </source>
</evidence>
<dbReference type="CDD" id="cd04738">
    <property type="entry name" value="DHOD_2_like"/>
    <property type="match status" value="1"/>
</dbReference>
<dbReference type="EC" id="1.3.5.2" evidence="9"/>
<comment type="function">
    <text evidence="2">Catalyzes the conversion of dihydroorotate to orotate with quinone as electron acceptor.</text>
</comment>
<keyword evidence="6" id="KW-0665">Pyrimidine biosynthesis</keyword>
<evidence type="ECO:0000256" key="9">
    <source>
        <dbReference type="NCBIfam" id="TIGR01036"/>
    </source>
</evidence>
<keyword evidence="4" id="KW-0285">Flavoprotein</keyword>
<evidence type="ECO:0000256" key="1">
    <source>
        <dbReference type="ARBA" id="ARBA00001917"/>
    </source>
</evidence>
<dbReference type="AlphaFoldDB" id="A0A0R1J2N2"/>
<gene>
    <name evidence="11" type="ORF">FC72_GL000908</name>
</gene>
<evidence type="ECO:0000313" key="11">
    <source>
        <dbReference type="EMBL" id="KRK65439.1"/>
    </source>
</evidence>
<dbReference type="InterPro" id="IPR012135">
    <property type="entry name" value="Dihydroorotate_DH_1_2"/>
</dbReference>
<keyword evidence="8" id="KW-0472">Membrane</keyword>
<name>A0A0R1J2N2_9LACO</name>
<comment type="caution">
    <text evidence="11">The sequence shown here is derived from an EMBL/GenBank/DDBJ whole genome shotgun (WGS) entry which is preliminary data.</text>
</comment>
<evidence type="ECO:0000256" key="3">
    <source>
        <dbReference type="ARBA" id="ARBA00004725"/>
    </source>
</evidence>
<evidence type="ECO:0000313" key="12">
    <source>
        <dbReference type="Proteomes" id="UP000050929"/>
    </source>
</evidence>
<dbReference type="Pfam" id="PF01180">
    <property type="entry name" value="DHO_dh"/>
    <property type="match status" value="1"/>
</dbReference>
<dbReference type="InterPro" id="IPR005719">
    <property type="entry name" value="Dihydroorotate_DH_2"/>
</dbReference>
<dbReference type="GO" id="GO:0005737">
    <property type="term" value="C:cytoplasm"/>
    <property type="evidence" value="ECO:0007669"/>
    <property type="project" value="InterPro"/>
</dbReference>
<dbReference type="NCBIfam" id="TIGR01036">
    <property type="entry name" value="pyrD_sub2"/>
    <property type="match status" value="1"/>
</dbReference>
<dbReference type="InterPro" id="IPR050074">
    <property type="entry name" value="DHO_dehydrogenase"/>
</dbReference>
<comment type="pathway">
    <text evidence="3">Pyrimidine metabolism; UMP biosynthesis via de novo pathway.</text>
</comment>
<dbReference type="PANTHER" id="PTHR48109:SF4">
    <property type="entry name" value="DIHYDROOROTATE DEHYDROGENASE (QUINONE), MITOCHONDRIAL"/>
    <property type="match status" value="1"/>
</dbReference>
<reference evidence="11 12" key="1">
    <citation type="journal article" date="2015" name="Genome Announc.">
        <title>Expanding the biotechnology potential of lactobacilli through comparative genomics of 213 strains and associated genera.</title>
        <authorList>
            <person name="Sun Z."/>
            <person name="Harris H.M."/>
            <person name="McCann A."/>
            <person name="Guo C."/>
            <person name="Argimon S."/>
            <person name="Zhang W."/>
            <person name="Yang X."/>
            <person name="Jeffery I.B."/>
            <person name="Cooney J.C."/>
            <person name="Kagawa T.F."/>
            <person name="Liu W."/>
            <person name="Song Y."/>
            <person name="Salvetti E."/>
            <person name="Wrobel A."/>
            <person name="Rasinkangas P."/>
            <person name="Parkhill J."/>
            <person name="Rea M.C."/>
            <person name="O'Sullivan O."/>
            <person name="Ritari J."/>
            <person name="Douillard F.P."/>
            <person name="Paul Ross R."/>
            <person name="Yang R."/>
            <person name="Briner A.E."/>
            <person name="Felis G.E."/>
            <person name="de Vos W.M."/>
            <person name="Barrangou R."/>
            <person name="Klaenhammer T.R."/>
            <person name="Caufield P.W."/>
            <person name="Cui Y."/>
            <person name="Zhang H."/>
            <person name="O'Toole P.W."/>
        </authorList>
    </citation>
    <scope>NUCLEOTIDE SEQUENCE [LARGE SCALE GENOMIC DNA]</scope>
    <source>
        <strain evidence="11 12">DSM 20183</strain>
    </source>
</reference>
<proteinExistence type="predicted"/>
<dbReference type="InterPro" id="IPR013785">
    <property type="entry name" value="Aldolase_TIM"/>
</dbReference>
<dbReference type="GO" id="GO:0006207">
    <property type="term" value="P:'de novo' pyrimidine nucleobase biosynthetic process"/>
    <property type="evidence" value="ECO:0007669"/>
    <property type="project" value="UniProtKB-UniRule"/>
</dbReference>
<comment type="cofactor">
    <cofactor evidence="1">
        <name>FMN</name>
        <dbReference type="ChEBI" id="CHEBI:58210"/>
    </cofactor>
</comment>